<dbReference type="Pfam" id="PF01891">
    <property type="entry name" value="CbiM"/>
    <property type="match status" value="1"/>
</dbReference>
<dbReference type="PANTHER" id="PTHR34229:SF1">
    <property type="entry name" value="METAL TRANSPORT PROTEIN HI_1621-RELATED"/>
    <property type="match status" value="1"/>
</dbReference>
<dbReference type="Gene3D" id="1.10.1760.20">
    <property type="match status" value="1"/>
</dbReference>
<evidence type="ECO:0000256" key="3">
    <source>
        <dbReference type="ARBA" id="ARBA00022475"/>
    </source>
</evidence>
<keyword evidence="4 7" id="KW-0812">Transmembrane</keyword>
<name>A0A7J3MYY8_9CREN</name>
<reference evidence="9" key="1">
    <citation type="journal article" date="2020" name="mSystems">
        <title>Genome- and Community-Level Interaction Insights into Carbon Utilization and Element Cycling Functions of Hydrothermarchaeota in Hydrothermal Sediment.</title>
        <authorList>
            <person name="Zhou Z."/>
            <person name="Liu Y."/>
            <person name="Xu W."/>
            <person name="Pan J."/>
            <person name="Luo Z.H."/>
            <person name="Li M."/>
        </authorList>
    </citation>
    <scope>NUCLEOTIDE SEQUENCE [LARGE SCALE GENOMIC DNA]</scope>
    <source>
        <strain evidence="8">SpSt-629</strain>
        <strain evidence="9">SpSt-688</strain>
    </source>
</reference>
<feature type="transmembrane region" description="Helical" evidence="7">
    <location>
        <begin position="135"/>
        <end position="158"/>
    </location>
</feature>
<feature type="transmembrane region" description="Helical" evidence="7">
    <location>
        <begin position="103"/>
        <end position="128"/>
    </location>
</feature>
<evidence type="ECO:0000256" key="7">
    <source>
        <dbReference type="SAM" id="Phobius"/>
    </source>
</evidence>
<evidence type="ECO:0000256" key="5">
    <source>
        <dbReference type="ARBA" id="ARBA00022989"/>
    </source>
</evidence>
<evidence type="ECO:0000256" key="4">
    <source>
        <dbReference type="ARBA" id="ARBA00022692"/>
    </source>
</evidence>
<evidence type="ECO:0000256" key="6">
    <source>
        <dbReference type="ARBA" id="ARBA00023136"/>
    </source>
</evidence>
<keyword evidence="5 7" id="KW-1133">Transmembrane helix</keyword>
<dbReference type="EMBL" id="DTDH01000145">
    <property type="protein sequence ID" value="HGT98721.1"/>
    <property type="molecule type" value="Genomic_DNA"/>
</dbReference>
<comment type="caution">
    <text evidence="9">The sequence shown here is derived from an EMBL/GenBank/DDBJ whole genome shotgun (WGS) entry which is preliminary data.</text>
</comment>
<dbReference type="GO" id="GO:0000041">
    <property type="term" value="P:transition metal ion transport"/>
    <property type="evidence" value="ECO:0007669"/>
    <property type="project" value="InterPro"/>
</dbReference>
<gene>
    <name evidence="8" type="ORF">ENT99_03505</name>
    <name evidence="9" type="ORF">ENU64_04750</name>
</gene>
<feature type="transmembrane region" description="Helical" evidence="7">
    <location>
        <begin position="178"/>
        <end position="201"/>
    </location>
</feature>
<evidence type="ECO:0000256" key="1">
    <source>
        <dbReference type="ARBA" id="ARBA00004651"/>
    </source>
</evidence>
<accession>A0A7J3MYY8</accession>
<keyword evidence="6 7" id="KW-0472">Membrane</keyword>
<comment type="subcellular location">
    <subcellularLocation>
        <location evidence="1">Cell membrane</location>
        <topology evidence="1">Multi-pass membrane protein</topology>
    </subcellularLocation>
</comment>
<protein>
    <submittedName>
        <fullName evidence="9">Metal transporter</fullName>
    </submittedName>
</protein>
<evidence type="ECO:0000313" key="9">
    <source>
        <dbReference type="EMBL" id="HGT98721.1"/>
    </source>
</evidence>
<keyword evidence="3" id="KW-1003">Cell membrane</keyword>
<dbReference type="GO" id="GO:0005886">
    <property type="term" value="C:plasma membrane"/>
    <property type="evidence" value="ECO:0007669"/>
    <property type="project" value="UniProtKB-SubCell"/>
</dbReference>
<keyword evidence="2" id="KW-0813">Transport</keyword>
<dbReference type="AlphaFoldDB" id="A0A7J3MYY8"/>
<feature type="transmembrane region" description="Helical" evidence="7">
    <location>
        <begin position="7"/>
        <end position="28"/>
    </location>
</feature>
<sequence length="215" mass="22857">MHIPDGLLDPYTIIATYGIAILILSYTIMRYRSMVSEFEIAKIAGLASSIFVAQLIKWPVPGGSTLHFVGGGLAGIVSGPLGGFIVMATVLAVQTFIFHDGGITAFGANIISAGVIGVWCSYLVYTFLKKTRAPFYIATFIAGYLSTVLTGLTAGFILGLSGEILGSNLYNLRITPTVMFVTHALLGPLEGLITMGVAEYIRSRNPLILFEGGRA</sequence>
<evidence type="ECO:0000256" key="2">
    <source>
        <dbReference type="ARBA" id="ARBA00022448"/>
    </source>
</evidence>
<organism evidence="9">
    <name type="scientific">Ignisphaera aggregans</name>
    <dbReference type="NCBI Taxonomy" id="334771"/>
    <lineage>
        <taxon>Archaea</taxon>
        <taxon>Thermoproteota</taxon>
        <taxon>Thermoprotei</taxon>
        <taxon>Desulfurococcales</taxon>
        <taxon>Desulfurococcaceae</taxon>
        <taxon>Ignisphaera</taxon>
    </lineage>
</organism>
<dbReference type="EMBL" id="DTAU01000063">
    <property type="protein sequence ID" value="HFQ78754.1"/>
    <property type="molecule type" value="Genomic_DNA"/>
</dbReference>
<proteinExistence type="predicted"/>
<evidence type="ECO:0000313" key="8">
    <source>
        <dbReference type="EMBL" id="HFQ78754.1"/>
    </source>
</evidence>
<feature type="transmembrane region" description="Helical" evidence="7">
    <location>
        <begin position="72"/>
        <end position="97"/>
    </location>
</feature>
<dbReference type="PANTHER" id="PTHR34229">
    <property type="entry name" value="METAL TRANSPORT PROTEIN HI_1621-RELATED"/>
    <property type="match status" value="1"/>
</dbReference>
<dbReference type="InterPro" id="IPR002751">
    <property type="entry name" value="CbiM/NikMN"/>
</dbReference>